<evidence type="ECO:0000313" key="1">
    <source>
        <dbReference type="EMBL" id="CAJ2673004.1"/>
    </source>
</evidence>
<dbReference type="Proteomes" id="UP001177021">
    <property type="component" value="Unassembled WGS sequence"/>
</dbReference>
<keyword evidence="2" id="KW-1185">Reference proteome</keyword>
<organism evidence="1 2">
    <name type="scientific">Trifolium pratense</name>
    <name type="common">Red clover</name>
    <dbReference type="NCBI Taxonomy" id="57577"/>
    <lineage>
        <taxon>Eukaryota</taxon>
        <taxon>Viridiplantae</taxon>
        <taxon>Streptophyta</taxon>
        <taxon>Embryophyta</taxon>
        <taxon>Tracheophyta</taxon>
        <taxon>Spermatophyta</taxon>
        <taxon>Magnoliopsida</taxon>
        <taxon>eudicotyledons</taxon>
        <taxon>Gunneridae</taxon>
        <taxon>Pentapetalae</taxon>
        <taxon>rosids</taxon>
        <taxon>fabids</taxon>
        <taxon>Fabales</taxon>
        <taxon>Fabaceae</taxon>
        <taxon>Papilionoideae</taxon>
        <taxon>50 kb inversion clade</taxon>
        <taxon>NPAAA clade</taxon>
        <taxon>Hologalegina</taxon>
        <taxon>IRL clade</taxon>
        <taxon>Trifolieae</taxon>
        <taxon>Trifolium</taxon>
    </lineage>
</organism>
<proteinExistence type="predicted"/>
<gene>
    <name evidence="1" type="ORF">MILVUS5_LOCUS36542</name>
</gene>
<reference evidence="1" key="1">
    <citation type="submission" date="2023-10" db="EMBL/GenBank/DDBJ databases">
        <authorList>
            <person name="Rodriguez Cubillos JULIANA M."/>
            <person name="De Vega J."/>
        </authorList>
    </citation>
    <scope>NUCLEOTIDE SEQUENCE</scope>
</reference>
<dbReference type="EMBL" id="CASHSV030000716">
    <property type="protein sequence ID" value="CAJ2673004.1"/>
    <property type="molecule type" value="Genomic_DNA"/>
</dbReference>
<name>A0ACB0LXN9_TRIPR</name>
<evidence type="ECO:0000313" key="2">
    <source>
        <dbReference type="Proteomes" id="UP001177021"/>
    </source>
</evidence>
<accession>A0ACB0LXN9</accession>
<protein>
    <submittedName>
        <fullName evidence="1">Uncharacterized protein</fullName>
    </submittedName>
</protein>
<sequence length="791" mass="91296">MNVDDVPRNVEENPIPIDVDSDEDSQVEEADNAGKPRRSHAWLHFQKQGKRAMCNYCRKTYAADGNTHGTTNLNKHVKNCPKNPNRVIDKAQKTIVLGKQVEGDNNVSFKLVEFNQQECRLELAKMIIIDELPFKHVEGVGFKGFMSRAQPRFKIPSRVTIARDCMQLHKEEKVILRSLLSLNHQMVSLTTDTWTSIQNMNYMCVTGHFIDDSWELQKKILGFGLIANHRGDTIGKTLEKCLKDWGITKVCTVTRWLKWMRACIFTSSMSVLVNGSPTADFVVGKGLRQGDPLSPFLFLLVAEGLTRLMQKAVDNDNYHGFKVHDDLQFHTLRFADDTVLVGEGKWENLWSLKTVSGLKVNFYKSKLYGINLDDNFLSAASSFLHCEVESIPFRFLGIPVGANPRRKVTWNPIVEAMKKRLNTWSGRNLSFGGRVTLINSVLSSLPLYFFSFFKVPVCVLQELITIQRRFLWGGCSDIKNICWVSWDTICLPKDKGGLGIKNLNYFNQALLCKWKWRGLCDHNTLWTKLLEHRYGRLTDNFLHSNLSNVKGQSLWWRDIMKIGGIENDAWFRSNVSNDADSRRWGLTQSGIFSVNSTYEFLHSREVVVAIDENVVKALQQLWLNDVPSKVSIFGWRLLLSRLPTRMALARKSILVNPHELCCIFCFEEQEELSHVLFNCSFSQKLWKRIFKWMNVDFISFDDGWKHFSSFGALLKNKKYEKARHVIWLATTWCIWRARNNVVFRGEAINWKALEDKIIYISWFWFIGKIASKSSCVFSDWCKDPLKCIINM</sequence>
<comment type="caution">
    <text evidence="1">The sequence shown here is derived from an EMBL/GenBank/DDBJ whole genome shotgun (WGS) entry which is preliminary data.</text>
</comment>